<evidence type="ECO:0000313" key="1">
    <source>
        <dbReference type="EMBL" id="QIO03307.1"/>
    </source>
</evidence>
<dbReference type="EMBL" id="MT074479">
    <property type="protein sequence ID" value="QIO03307.1"/>
    <property type="molecule type" value="Genomic_DNA"/>
</dbReference>
<protein>
    <submittedName>
        <fullName evidence="1">Uncharacterized protein</fullName>
    </submittedName>
</protein>
<reference evidence="1 2" key="1">
    <citation type="submission" date="2020-02" db="EMBL/GenBank/DDBJ databases">
        <authorList>
            <person name="Olsen N.S."/>
            <person name="Forero-Junco L."/>
            <person name="Kot W."/>
            <person name="Hansen L.H."/>
        </authorList>
    </citation>
    <scope>NUCLEOTIDE SEQUENCE [LARGE SCALE GENOMIC DNA]</scope>
</reference>
<name>A0A6G8RPI1_9CAUD</name>
<gene>
    <name evidence="1" type="ORF">pertopsoe_102</name>
</gene>
<proteinExistence type="predicted"/>
<keyword evidence="2" id="KW-1185">Reference proteome</keyword>
<accession>A0A6G8RPI1</accession>
<organism evidence="1 2">
    <name type="scientific">Salmonella phage pertopsoe</name>
    <dbReference type="NCBI Taxonomy" id="2713310"/>
    <lineage>
        <taxon>Viruses</taxon>
        <taxon>Duplodnaviria</taxon>
        <taxon>Heunggongvirae</taxon>
        <taxon>Uroviricota</taxon>
        <taxon>Caudoviricetes</taxon>
        <taxon>Pantevenvirales</taxon>
        <taxon>Ackermannviridae</taxon>
        <taxon>Cvivirinae</taxon>
        <taxon>Kuttervirus</taxon>
        <taxon>Kuttervirus pertopsoe</taxon>
    </lineage>
</organism>
<sequence length="176" mass="20542">MKPSHLYFPVIHWPTPQIESGYYIMEKILTNPRHNFGYIQLPEVIDTLFPEDKEEVCWAPATLIEREIFKSEVDVMFRIGSSGDLHYLGKVTELKTCHAQRFLRIDTTQCEDFSFSILREYVQVNRPVYQHRPYLTSMHIDNYISDIHLRASTIHEEDSGVAVDTVLNMIVITLVP</sequence>
<evidence type="ECO:0000313" key="2">
    <source>
        <dbReference type="Proteomes" id="UP000501111"/>
    </source>
</evidence>
<dbReference type="Proteomes" id="UP000501111">
    <property type="component" value="Segment"/>
</dbReference>